<dbReference type="GO" id="GO:0003677">
    <property type="term" value="F:DNA binding"/>
    <property type="evidence" value="ECO:0007669"/>
    <property type="project" value="UniProtKB-KW"/>
</dbReference>
<reference evidence="4 5" key="1">
    <citation type="journal article" date="2024" name="BMC Genomics">
        <title>De novo assembly and annotation of Popillia japonica's genome with initial clues to its potential as an invasive pest.</title>
        <authorList>
            <person name="Cucini C."/>
            <person name="Boschi S."/>
            <person name="Funari R."/>
            <person name="Cardaioli E."/>
            <person name="Iannotti N."/>
            <person name="Marturano G."/>
            <person name="Paoli F."/>
            <person name="Bruttini M."/>
            <person name="Carapelli A."/>
            <person name="Frati F."/>
            <person name="Nardi F."/>
        </authorList>
    </citation>
    <scope>NUCLEOTIDE SEQUENCE [LARGE SCALE GENOMIC DNA]</scope>
    <source>
        <strain evidence="4">DMR45628</strain>
    </source>
</reference>
<evidence type="ECO:0000256" key="1">
    <source>
        <dbReference type="ARBA" id="ARBA00023125"/>
    </source>
</evidence>
<dbReference type="EMBL" id="JASPKY010000519">
    <property type="protein sequence ID" value="KAK9694172.1"/>
    <property type="molecule type" value="Genomic_DNA"/>
</dbReference>
<feature type="compositionally biased region" description="Basic and acidic residues" evidence="2">
    <location>
        <begin position="1"/>
        <end position="10"/>
    </location>
</feature>
<dbReference type="Gene3D" id="1.10.10.60">
    <property type="entry name" value="Homeodomain-like"/>
    <property type="match status" value="1"/>
</dbReference>
<evidence type="ECO:0000313" key="5">
    <source>
        <dbReference type="Proteomes" id="UP001458880"/>
    </source>
</evidence>
<comment type="caution">
    <text evidence="4">The sequence shown here is derived from an EMBL/GenBank/DDBJ whole genome shotgun (WGS) entry which is preliminary data.</text>
</comment>
<feature type="region of interest" description="Disordered" evidence="2">
    <location>
        <begin position="1"/>
        <end position="29"/>
    </location>
</feature>
<proteinExistence type="predicted"/>
<evidence type="ECO:0000256" key="2">
    <source>
        <dbReference type="SAM" id="MobiDB-lite"/>
    </source>
</evidence>
<evidence type="ECO:0000259" key="3">
    <source>
        <dbReference type="Pfam" id="PF03221"/>
    </source>
</evidence>
<feature type="domain" description="HTH CENPB-type" evidence="3">
    <location>
        <begin position="29"/>
        <end position="58"/>
    </location>
</feature>
<evidence type="ECO:0000313" key="4">
    <source>
        <dbReference type="EMBL" id="KAK9694172.1"/>
    </source>
</evidence>
<name>A0AAW1IWB4_POPJA</name>
<dbReference type="Proteomes" id="UP001458880">
    <property type="component" value="Unassembled WGS sequence"/>
</dbReference>
<keyword evidence="5" id="KW-1185">Reference proteome</keyword>
<gene>
    <name evidence="4" type="ORF">QE152_g33701</name>
</gene>
<sequence length="220" mass="25446">MKSVDDEPMNRKTLKTSETPEVEEAPISPISGDILKQKAQFFYHEITKKTDFRASHGWNAMAALEICNEVELAPASIEEFRTWIVEDNLATDVTGAEIIQEVTTEDDEVIEEAVLKKNFTISCDETLSATRTLLRWCEEKELDFSNILMLQGCDETLSATRTLLRWCEEKELDFSNILMLQGIQEQVNMSYEWEQERLQRLYNEVNSDLEIEYDGEEEEA</sequence>
<protein>
    <recommendedName>
        <fullName evidence="3">HTH CENPB-type domain-containing protein</fullName>
    </recommendedName>
</protein>
<keyword evidence="1" id="KW-0238">DNA-binding</keyword>
<accession>A0AAW1IWB4</accession>
<dbReference type="InterPro" id="IPR006600">
    <property type="entry name" value="HTH_CenpB_DNA-bd_dom"/>
</dbReference>
<organism evidence="4 5">
    <name type="scientific">Popillia japonica</name>
    <name type="common">Japanese beetle</name>
    <dbReference type="NCBI Taxonomy" id="7064"/>
    <lineage>
        <taxon>Eukaryota</taxon>
        <taxon>Metazoa</taxon>
        <taxon>Ecdysozoa</taxon>
        <taxon>Arthropoda</taxon>
        <taxon>Hexapoda</taxon>
        <taxon>Insecta</taxon>
        <taxon>Pterygota</taxon>
        <taxon>Neoptera</taxon>
        <taxon>Endopterygota</taxon>
        <taxon>Coleoptera</taxon>
        <taxon>Polyphaga</taxon>
        <taxon>Scarabaeiformia</taxon>
        <taxon>Scarabaeidae</taxon>
        <taxon>Rutelinae</taxon>
        <taxon>Popillia</taxon>
    </lineage>
</organism>
<dbReference type="AlphaFoldDB" id="A0AAW1IWB4"/>
<dbReference type="Pfam" id="PF03221">
    <property type="entry name" value="HTH_Tnp_Tc5"/>
    <property type="match status" value="1"/>
</dbReference>